<accession>A0A0J5P4S0</accession>
<dbReference type="PATRIC" id="fig|67855.3.peg.134"/>
<protein>
    <recommendedName>
        <fullName evidence="3">Sel1 repeat family protein</fullName>
    </recommendedName>
</protein>
<evidence type="ECO:0008006" key="3">
    <source>
        <dbReference type="Google" id="ProtNLM"/>
    </source>
</evidence>
<evidence type="ECO:0000313" key="2">
    <source>
        <dbReference type="Proteomes" id="UP000036270"/>
    </source>
</evidence>
<name>A0A0J5P4S0_9PAST</name>
<sequence length="114" mass="12773">MKLYEASLKEGYSQAEPALLAAKSSLFKVYFFRNGSVSCFKFKPLTIELSEQNTDIETKALALRALGEFSSYGKCSRENDLAALEFYGQSCDLGNSEGCALYSLRKKMLQNKNR</sequence>
<dbReference type="Proteomes" id="UP000036270">
    <property type="component" value="Unassembled WGS sequence"/>
</dbReference>
<evidence type="ECO:0000313" key="1">
    <source>
        <dbReference type="EMBL" id="KMK50439.1"/>
    </source>
</evidence>
<gene>
    <name evidence="1" type="ORF">RO21_11805</name>
</gene>
<reference evidence="1 2" key="1">
    <citation type="submission" date="2014-12" db="EMBL/GenBank/DDBJ databases">
        <title>Reclassification of Actinobacillus muris as Muribacter muris.</title>
        <authorList>
            <person name="Christensen H."/>
            <person name="Nicklas W."/>
            <person name="Bisgaard M."/>
        </authorList>
    </citation>
    <scope>NUCLEOTIDE SEQUENCE [LARGE SCALE GENOMIC DNA]</scope>
    <source>
        <strain evidence="1 2">Ackerman80-443D</strain>
    </source>
</reference>
<proteinExistence type="predicted"/>
<comment type="caution">
    <text evidence="1">The sequence shown here is derived from an EMBL/GenBank/DDBJ whole genome shotgun (WGS) entry which is preliminary data.</text>
</comment>
<organism evidence="1 2">
    <name type="scientific">Muribacter muris</name>
    <dbReference type="NCBI Taxonomy" id="67855"/>
    <lineage>
        <taxon>Bacteria</taxon>
        <taxon>Pseudomonadati</taxon>
        <taxon>Pseudomonadota</taxon>
        <taxon>Gammaproteobacteria</taxon>
        <taxon>Pasteurellales</taxon>
        <taxon>Pasteurellaceae</taxon>
        <taxon>Muribacter</taxon>
    </lineage>
</organism>
<dbReference type="AlphaFoldDB" id="A0A0J5P4S0"/>
<dbReference type="EMBL" id="JWIZ01000110">
    <property type="protein sequence ID" value="KMK50439.1"/>
    <property type="molecule type" value="Genomic_DNA"/>
</dbReference>
<dbReference type="RefSeq" id="WP_047977979.1">
    <property type="nucleotide sequence ID" value="NZ_JWIZ01000110.1"/>
</dbReference>
<keyword evidence="2" id="KW-1185">Reference proteome</keyword>